<organism evidence="1 2">
    <name type="scientific">Jaapia argillacea MUCL 33604</name>
    <dbReference type="NCBI Taxonomy" id="933084"/>
    <lineage>
        <taxon>Eukaryota</taxon>
        <taxon>Fungi</taxon>
        <taxon>Dikarya</taxon>
        <taxon>Basidiomycota</taxon>
        <taxon>Agaricomycotina</taxon>
        <taxon>Agaricomycetes</taxon>
        <taxon>Agaricomycetidae</taxon>
        <taxon>Jaapiales</taxon>
        <taxon>Jaapiaceae</taxon>
        <taxon>Jaapia</taxon>
    </lineage>
</organism>
<reference evidence="2" key="1">
    <citation type="journal article" date="2014" name="Proc. Natl. Acad. Sci. U.S.A.">
        <title>Extensive sampling of basidiomycete genomes demonstrates inadequacy of the white-rot/brown-rot paradigm for wood decay fungi.</title>
        <authorList>
            <person name="Riley R."/>
            <person name="Salamov A.A."/>
            <person name="Brown D.W."/>
            <person name="Nagy L.G."/>
            <person name="Floudas D."/>
            <person name="Held B.W."/>
            <person name="Levasseur A."/>
            <person name="Lombard V."/>
            <person name="Morin E."/>
            <person name="Otillar R."/>
            <person name="Lindquist E.A."/>
            <person name="Sun H."/>
            <person name="LaButti K.M."/>
            <person name="Schmutz J."/>
            <person name="Jabbour D."/>
            <person name="Luo H."/>
            <person name="Baker S.E."/>
            <person name="Pisabarro A.G."/>
            <person name="Walton J.D."/>
            <person name="Blanchette R.A."/>
            <person name="Henrissat B."/>
            <person name="Martin F."/>
            <person name="Cullen D."/>
            <person name="Hibbett D.S."/>
            <person name="Grigoriev I.V."/>
        </authorList>
    </citation>
    <scope>NUCLEOTIDE SEQUENCE [LARGE SCALE GENOMIC DNA]</scope>
    <source>
        <strain evidence="2">MUCL 33604</strain>
    </source>
</reference>
<dbReference type="AlphaFoldDB" id="A0A067Q160"/>
<name>A0A067Q160_9AGAM</name>
<dbReference type="HOGENOM" id="CLU_1086119_0_0_1"/>
<protein>
    <submittedName>
        <fullName evidence="1">Uncharacterized protein</fullName>
    </submittedName>
</protein>
<accession>A0A067Q160</accession>
<evidence type="ECO:0000313" key="2">
    <source>
        <dbReference type="Proteomes" id="UP000027265"/>
    </source>
</evidence>
<evidence type="ECO:0000313" key="1">
    <source>
        <dbReference type="EMBL" id="KDQ59865.1"/>
    </source>
</evidence>
<proteinExistence type="predicted"/>
<dbReference type="InParanoid" id="A0A067Q160"/>
<gene>
    <name evidence="1" type="ORF">JAAARDRAFT_33436</name>
</gene>
<dbReference type="EMBL" id="KL197715">
    <property type="protein sequence ID" value="KDQ59865.1"/>
    <property type="molecule type" value="Genomic_DNA"/>
</dbReference>
<sequence length="256" mass="28915">MSANTWPNISLPPLDPEVAQLQADESQLEYIDPIKTLKDPGTVFTPVKAFPPYISTQLMNWDCTVRRNKPLLDSKHQGTPSPTNIETPRVPLPHRGGFLRATSVPPIEFLVNGGIQRIAFYDRPRFWMDRSDDRATFPNGMLTLAIDWPGYPVMKQLEKISPVVTRRELAAIAGKFVKGAFNQMQKFPAELGQERWAVGYYGIDWDQIWIKSITLSISGAWLVDLEVNVPGSRLSLVPSPLEVSTLLYWASRPELR</sequence>
<dbReference type="Proteomes" id="UP000027265">
    <property type="component" value="Unassembled WGS sequence"/>
</dbReference>
<keyword evidence="2" id="KW-1185">Reference proteome</keyword>